<dbReference type="Gene3D" id="3.40.30.10">
    <property type="entry name" value="Glutaredoxin"/>
    <property type="match status" value="1"/>
</dbReference>
<dbReference type="AlphaFoldDB" id="A0A1B8Z8W4"/>
<dbReference type="OrthoDB" id="9811036at2"/>
<name>A0A1B8Z8W4_9FLAO</name>
<comment type="caution">
    <text evidence="2">The sequence shown here is derived from an EMBL/GenBank/DDBJ whole genome shotgun (WGS) entry which is preliminary data.</text>
</comment>
<dbReference type="Proteomes" id="UP000092651">
    <property type="component" value="Unassembled WGS sequence"/>
</dbReference>
<protein>
    <submittedName>
        <fullName evidence="2">Thiol:disulfide interchange protein</fullName>
    </submittedName>
</protein>
<evidence type="ECO:0000313" key="3">
    <source>
        <dbReference type="Proteomes" id="UP000092651"/>
    </source>
</evidence>
<keyword evidence="1" id="KW-0732">Signal</keyword>
<gene>
    <name evidence="2" type="ORF">BBI01_21155</name>
</gene>
<accession>A0A1B8Z8W4</accession>
<feature type="signal peptide" evidence="1">
    <location>
        <begin position="1"/>
        <end position="17"/>
    </location>
</feature>
<reference evidence="2 3" key="1">
    <citation type="submission" date="2016-07" db="EMBL/GenBank/DDBJ databases">
        <authorList>
            <person name="Jeong J.-J."/>
            <person name="Kim D.W."/>
            <person name="Sang M.K."/>
            <person name="Choi I.-G."/>
            <person name="Kim K.D."/>
        </authorList>
    </citation>
    <scope>NUCLEOTIDE SEQUENCE [LARGE SCALE GENOMIC DNA]</scope>
    <source>
        <strain evidence="2 3">UTM-3</strain>
    </source>
</reference>
<proteinExistence type="predicted"/>
<dbReference type="InterPro" id="IPR036249">
    <property type="entry name" value="Thioredoxin-like_sf"/>
</dbReference>
<dbReference type="EMBL" id="MAYH01000051">
    <property type="protein sequence ID" value="OCA67994.1"/>
    <property type="molecule type" value="Genomic_DNA"/>
</dbReference>
<keyword evidence="3" id="KW-1185">Reference proteome</keyword>
<sequence length="153" mass="18036">MKIFALFLMLVPCFYLSQMKTGTFSELELQQKEFSKPIVIHIYTDWCAVCKIESYRLNKDEDLVKIMNENFYLINFEAEKTRDKINFQGQEFEYLANGSSGIHELALALSKNKEQPVYPLWIFLDKNQNLVYYQEGLLTPDKMKERLLEISAL</sequence>
<evidence type="ECO:0000313" key="2">
    <source>
        <dbReference type="EMBL" id="OCA67994.1"/>
    </source>
</evidence>
<feature type="chain" id="PRO_5008620272" evidence="1">
    <location>
        <begin position="18"/>
        <end position="153"/>
    </location>
</feature>
<evidence type="ECO:0000256" key="1">
    <source>
        <dbReference type="SAM" id="SignalP"/>
    </source>
</evidence>
<organism evidence="2 3">
    <name type="scientific">Chryseobacterium artocarpi</name>
    <dbReference type="NCBI Taxonomy" id="1414727"/>
    <lineage>
        <taxon>Bacteria</taxon>
        <taxon>Pseudomonadati</taxon>
        <taxon>Bacteroidota</taxon>
        <taxon>Flavobacteriia</taxon>
        <taxon>Flavobacteriales</taxon>
        <taxon>Weeksellaceae</taxon>
        <taxon>Chryseobacterium group</taxon>
        <taxon>Chryseobacterium</taxon>
    </lineage>
</organism>
<dbReference type="SUPFAM" id="SSF52833">
    <property type="entry name" value="Thioredoxin-like"/>
    <property type="match status" value="1"/>
</dbReference>